<proteinExistence type="inferred from homology"/>
<dbReference type="InterPro" id="IPR027417">
    <property type="entry name" value="P-loop_NTPase"/>
</dbReference>
<dbReference type="InterPro" id="IPR001482">
    <property type="entry name" value="T2SS/T4SS_dom"/>
</dbReference>
<feature type="domain" description="Bacterial type II secretion system protein E" evidence="4">
    <location>
        <begin position="156"/>
        <end position="505"/>
    </location>
</feature>
<dbReference type="Pfam" id="PF00437">
    <property type="entry name" value="T2SSE"/>
    <property type="match status" value="1"/>
</dbReference>
<evidence type="ECO:0000256" key="2">
    <source>
        <dbReference type="ARBA" id="ARBA00022741"/>
    </source>
</evidence>
<dbReference type="SUPFAM" id="SSF52540">
    <property type="entry name" value="P-loop containing nucleoside triphosphate hydrolases"/>
    <property type="match status" value="1"/>
</dbReference>
<organism evidence="5 6">
    <name type="scientific">Azospirillum oryzae</name>
    <dbReference type="NCBI Taxonomy" id="286727"/>
    <lineage>
        <taxon>Bacteria</taxon>
        <taxon>Pseudomonadati</taxon>
        <taxon>Pseudomonadota</taxon>
        <taxon>Alphaproteobacteria</taxon>
        <taxon>Rhodospirillales</taxon>
        <taxon>Azospirillaceae</taxon>
        <taxon>Azospirillum</taxon>
    </lineage>
</organism>
<dbReference type="AlphaFoldDB" id="A0A1X7ESZ8"/>
<dbReference type="PANTHER" id="PTHR30258">
    <property type="entry name" value="TYPE II SECRETION SYSTEM PROTEIN GSPE-RELATED"/>
    <property type="match status" value="1"/>
</dbReference>
<evidence type="ECO:0000313" key="5">
    <source>
        <dbReference type="EMBL" id="SMF39686.1"/>
    </source>
</evidence>
<dbReference type="PANTHER" id="PTHR30258:SF3">
    <property type="entry name" value="SLL1921 PROTEIN"/>
    <property type="match status" value="1"/>
</dbReference>
<keyword evidence="3" id="KW-0067">ATP-binding</keyword>
<evidence type="ECO:0000259" key="4">
    <source>
        <dbReference type="Pfam" id="PF00437"/>
    </source>
</evidence>
<dbReference type="GO" id="GO:0005524">
    <property type="term" value="F:ATP binding"/>
    <property type="evidence" value="ECO:0007669"/>
    <property type="project" value="UniProtKB-KW"/>
</dbReference>
<evidence type="ECO:0000256" key="3">
    <source>
        <dbReference type="ARBA" id="ARBA00022840"/>
    </source>
</evidence>
<dbReference type="STRING" id="286727.SAMN02982917_2006"/>
<dbReference type="Gene3D" id="3.30.450.90">
    <property type="match status" value="1"/>
</dbReference>
<dbReference type="Proteomes" id="UP000192936">
    <property type="component" value="Unassembled WGS sequence"/>
</dbReference>
<evidence type="ECO:0000256" key="1">
    <source>
        <dbReference type="ARBA" id="ARBA00006611"/>
    </source>
</evidence>
<reference evidence="5 6" key="1">
    <citation type="submission" date="2017-04" db="EMBL/GenBank/DDBJ databases">
        <authorList>
            <person name="Afonso C.L."/>
            <person name="Miller P.J."/>
            <person name="Scott M.A."/>
            <person name="Spackman E."/>
            <person name="Goraichik I."/>
            <person name="Dimitrov K.M."/>
            <person name="Suarez D.L."/>
            <person name="Swayne D.E."/>
        </authorList>
    </citation>
    <scope>NUCLEOTIDE SEQUENCE [LARGE SCALE GENOMIC DNA]</scope>
    <source>
        <strain evidence="5 6">A2P</strain>
    </source>
</reference>
<name>A0A1X7ESZ8_9PROT</name>
<gene>
    <name evidence="5" type="ORF">SAMN02982917_2006</name>
</gene>
<dbReference type="EMBL" id="FXAK01000003">
    <property type="protein sequence ID" value="SMF39686.1"/>
    <property type="molecule type" value="Genomic_DNA"/>
</dbReference>
<keyword evidence="2" id="KW-0547">Nucleotide-binding</keyword>
<dbReference type="Gene3D" id="3.40.50.300">
    <property type="entry name" value="P-loop containing nucleotide triphosphate hydrolases"/>
    <property type="match status" value="1"/>
</dbReference>
<accession>A0A1X7ESZ8</accession>
<dbReference type="RefSeq" id="WP_085084831.1">
    <property type="nucleotide sequence ID" value="NZ_FXAK01000003.1"/>
</dbReference>
<evidence type="ECO:0000313" key="6">
    <source>
        <dbReference type="Proteomes" id="UP000192936"/>
    </source>
</evidence>
<comment type="similarity">
    <text evidence="1">Belongs to the GSP E family.</text>
</comment>
<dbReference type="GO" id="GO:0005886">
    <property type="term" value="C:plasma membrane"/>
    <property type="evidence" value="ECO:0007669"/>
    <property type="project" value="TreeGrafter"/>
</dbReference>
<protein>
    <submittedName>
        <fullName evidence="5">Type II secretory pathway ATPase GspE/PulE or T4P pilus assembly pathway ATPase PilB</fullName>
    </submittedName>
</protein>
<dbReference type="OrthoDB" id="9804785at2"/>
<sequence>MSGIDQKTVQGFERVAAVEVAAAAAEGREISHQAVMSQNLFLSMMDEDPRGRRNASGETLRSMVPYSAFGEHSLIPSELTNGVLVVGATADHDPAAVDNLSYAVQAAGFEVESVTVETLAQQDVEEALSSFRPPSPERIGELAAHFARDPENGGDALLQLLEDVWTEALDLGASDIDFMFLPETTKNWIAFHVNGERDLRHNLPSVTMGALVSLVKRQAKCQDYSVRERIQSGRLSISWQGRLIDARVGTGPVEPDGEEVSVRLLDLAKVPRFRVLTRHMPDVGEALLALIQAPVKASGLVIISGPTAQGKTTSLASIEGAYDRVRRKIIEISRPPEYLVPYVLAEDAKGREGRKVADHIAGALRRAPDVLVVQEVLTEEDGDASAQAVDSGHLTYLTLHAGDAPQTVQRYIERLGQDNQRVAHAIVGEHLRVVVNQRLVRTVCHVCREDAGPVHKHFASVDLQRLKLKRATPVFRQSKTGCRYCRHTGVSGRALAAETMILPREPEFKQKIIQLIQEQRYDEIPLSDGVKFTPRVERVGQLLAEGLLCVETAADLMAVR</sequence>
<dbReference type="GO" id="GO:0016887">
    <property type="term" value="F:ATP hydrolysis activity"/>
    <property type="evidence" value="ECO:0007669"/>
    <property type="project" value="TreeGrafter"/>
</dbReference>